<dbReference type="NCBIfam" id="TIGR01511">
    <property type="entry name" value="ATPase-IB1_Cu"/>
    <property type="match status" value="1"/>
</dbReference>
<evidence type="ECO:0000313" key="14">
    <source>
        <dbReference type="Proteomes" id="UP001369247"/>
    </source>
</evidence>
<protein>
    <submittedName>
        <fullName evidence="13">Heavy metal translocating P-type ATPase</fullName>
    </submittedName>
</protein>
<name>A0A9E7RRN1_METWO</name>
<keyword evidence="14" id="KW-1185">Reference proteome</keyword>
<feature type="transmembrane region" description="Helical" evidence="10">
    <location>
        <begin position="15"/>
        <end position="39"/>
    </location>
</feature>
<dbReference type="KEGG" id="mwo:MWSIV6_1128"/>
<reference evidence="12 14" key="2">
    <citation type="submission" date="2023-12" db="EMBL/GenBank/DDBJ databases">
        <title>Phenotypic and Genomic Characterization of Methanothermobacter wolfeii Strain BSEL, a CO2-Capturing Archaeon with Minimal Nutrient Requirements.</title>
        <authorList>
            <person name="Ale Enriquez F."/>
            <person name="Ahring B.K."/>
        </authorList>
    </citation>
    <scope>NUCLEOTIDE SEQUENCE [LARGE SCALE GENOMIC DNA]</scope>
    <source>
        <strain evidence="12 14">BSEL-1</strain>
    </source>
</reference>
<dbReference type="GO" id="GO:0016020">
    <property type="term" value="C:membrane"/>
    <property type="evidence" value="ECO:0007669"/>
    <property type="project" value="InterPro"/>
</dbReference>
<dbReference type="RefSeq" id="WP_238337849.1">
    <property type="nucleotide sequence ID" value="NZ_CP104550.1"/>
</dbReference>
<dbReference type="InterPro" id="IPR023298">
    <property type="entry name" value="ATPase_P-typ_TM_dom_sf"/>
</dbReference>
<keyword evidence="9 10" id="KW-0472">Membrane</keyword>
<dbReference type="SFLD" id="SFLDG00002">
    <property type="entry name" value="C1.7:_P-type_atpase_like"/>
    <property type="match status" value="1"/>
</dbReference>
<evidence type="ECO:0000256" key="6">
    <source>
        <dbReference type="ARBA" id="ARBA00022840"/>
    </source>
</evidence>
<evidence type="ECO:0000256" key="4">
    <source>
        <dbReference type="ARBA" id="ARBA00022723"/>
    </source>
</evidence>
<sequence>MDMHHHHAMDYRKRFIVCLILTVPVILLGELPTGTVILSFPGSELAVTVLSSIIFFYGGYPFLRGSLEELMRESPGMMTLIAVAVTVAYIYSLAVAAGVEGMVFFIELVTLIDVMLLGHWIEMKSVKGASDTIAGLARLLPAEAHLLSDGKVIDVPIESLKLGDLVLVRSGERVPSDGTVIKGESHVDESLLTGESSPVKKSRGDRVIGGSVNTGGSLTIEVERMGEESFISQMIELVGMAQEGRTRTQVLADRAAFWLTLIALGGGFLTFMVWYLLGMGALFSVERAVTLMVTACPHALGLAVPLVVAVSTAISARRGILIKNRKTLESAREVDTVVFDKTGTLTVGELGITDVISFSPETDEGEVLSYAAAVESQSSHPIARGIVEAVDELLPVDRFSTIPGRGVMGYVNDSRVKVLSYAYARKLGFSIPETIINDLMEEAKTLVIVTVDDEPVGCIGLADIIRPEAADAIRILKSRGVECVMLTGDRQRVAEWVAGELGLEEYHAELTPQEKYEVIRRMQEDGRRVAMVGDGVNDAPALAQADIGVAIGAGTDVAIESADTVLVRSNPLDFVDLMDLAGATYSKMKENIIWATGYNAIALPLAAGVLYQQGILLTPAMGAILMSASTVIVALNARTFTFRGSAR</sequence>
<dbReference type="SUPFAM" id="SSF81665">
    <property type="entry name" value="Calcium ATPase, transmembrane domain M"/>
    <property type="match status" value="1"/>
</dbReference>
<dbReference type="Gene3D" id="3.40.1110.10">
    <property type="entry name" value="Calcium-transporting ATPase, cytoplasmic domain N"/>
    <property type="match status" value="1"/>
</dbReference>
<dbReference type="NCBIfam" id="TIGR01494">
    <property type="entry name" value="ATPase_P-type"/>
    <property type="match status" value="1"/>
</dbReference>
<dbReference type="InterPro" id="IPR036412">
    <property type="entry name" value="HAD-like_sf"/>
</dbReference>
<keyword evidence="7" id="KW-1278">Translocase</keyword>
<dbReference type="FunFam" id="2.70.150.10:FF:000002">
    <property type="entry name" value="Copper-transporting ATPase 1, putative"/>
    <property type="match status" value="1"/>
</dbReference>
<dbReference type="Gene3D" id="2.70.150.10">
    <property type="entry name" value="Calcium-transporting ATPase, cytoplasmic transduction domain A"/>
    <property type="match status" value="1"/>
</dbReference>
<dbReference type="InterPro" id="IPR001757">
    <property type="entry name" value="P_typ_ATPase"/>
</dbReference>
<feature type="transmembrane region" description="Helical" evidence="10">
    <location>
        <begin position="592"/>
        <end position="611"/>
    </location>
</feature>
<dbReference type="NCBIfam" id="TIGR01525">
    <property type="entry name" value="ATPase-IB_hvy"/>
    <property type="match status" value="1"/>
</dbReference>
<reference evidence="13" key="1">
    <citation type="submission" date="2022-09" db="EMBL/GenBank/DDBJ databases">
        <title>Characterization of three MwoI isoschizomers from sequenced genome and metagenomes.</title>
        <authorList>
            <person name="Fomenkov A."/>
            <person name="Xu S.Y."/>
            <person name="Roberts R.J."/>
        </authorList>
    </citation>
    <scope>NUCLEOTIDE SEQUENCE</scope>
    <source>
        <strain evidence="13">DSM 2970</strain>
    </source>
</reference>
<dbReference type="SUPFAM" id="SSF81653">
    <property type="entry name" value="Calcium ATPase, transduction domain A"/>
    <property type="match status" value="1"/>
</dbReference>
<dbReference type="PANTHER" id="PTHR43520">
    <property type="entry name" value="ATP7, ISOFORM B"/>
    <property type="match status" value="1"/>
</dbReference>
<dbReference type="Pfam" id="PF00122">
    <property type="entry name" value="E1-E2_ATPase"/>
    <property type="match status" value="1"/>
</dbReference>
<dbReference type="Proteomes" id="UP001369247">
    <property type="component" value="Unassembled WGS sequence"/>
</dbReference>
<evidence type="ECO:0000256" key="10">
    <source>
        <dbReference type="SAM" id="Phobius"/>
    </source>
</evidence>
<evidence type="ECO:0000259" key="11">
    <source>
        <dbReference type="Pfam" id="PF00122"/>
    </source>
</evidence>
<evidence type="ECO:0000256" key="1">
    <source>
        <dbReference type="ARBA" id="ARBA00004127"/>
    </source>
</evidence>
<dbReference type="InterPro" id="IPR044492">
    <property type="entry name" value="P_typ_ATPase_HD_dom"/>
</dbReference>
<dbReference type="GO" id="GO:0012505">
    <property type="term" value="C:endomembrane system"/>
    <property type="evidence" value="ECO:0007669"/>
    <property type="project" value="UniProtKB-SubCell"/>
</dbReference>
<dbReference type="SFLD" id="SFLDF00027">
    <property type="entry name" value="p-type_atpase"/>
    <property type="match status" value="1"/>
</dbReference>
<keyword evidence="6" id="KW-0067">ATP-binding</keyword>
<keyword evidence="8 10" id="KW-1133">Transmembrane helix</keyword>
<gene>
    <name evidence="13" type="ORF">N5910_05805</name>
    <name evidence="12" type="ORF">U2150_04445</name>
</gene>
<dbReference type="SFLD" id="SFLDS00003">
    <property type="entry name" value="Haloacid_Dehalogenase"/>
    <property type="match status" value="1"/>
</dbReference>
<dbReference type="GeneID" id="58978758"/>
<evidence type="ECO:0000256" key="5">
    <source>
        <dbReference type="ARBA" id="ARBA00022741"/>
    </source>
</evidence>
<feature type="transmembrane region" description="Helical" evidence="10">
    <location>
        <begin position="75"/>
        <end position="96"/>
    </location>
</feature>
<evidence type="ECO:0000256" key="9">
    <source>
        <dbReference type="ARBA" id="ARBA00023136"/>
    </source>
</evidence>
<keyword evidence="4" id="KW-0479">Metal-binding</keyword>
<comment type="similarity">
    <text evidence="2">Belongs to the cation transport ATPase (P-type) (TC 3.A.3) family. Type IB subfamily.</text>
</comment>
<feature type="transmembrane region" description="Helical" evidence="10">
    <location>
        <begin position="102"/>
        <end position="121"/>
    </location>
</feature>
<dbReference type="InterPro" id="IPR023299">
    <property type="entry name" value="ATPase_P-typ_cyto_dom_N"/>
</dbReference>
<dbReference type="InterPro" id="IPR023214">
    <property type="entry name" value="HAD_sf"/>
</dbReference>
<comment type="subcellular location">
    <subcellularLocation>
        <location evidence="1">Endomembrane system</location>
        <topology evidence="1">Multi-pass membrane protein</topology>
    </subcellularLocation>
</comment>
<feature type="transmembrane region" description="Helical" evidence="10">
    <location>
        <begin position="255"/>
        <end position="277"/>
    </location>
</feature>
<dbReference type="SUPFAM" id="SSF56784">
    <property type="entry name" value="HAD-like"/>
    <property type="match status" value="1"/>
</dbReference>
<dbReference type="PRINTS" id="PR00119">
    <property type="entry name" value="CATATPASE"/>
</dbReference>
<dbReference type="GO" id="GO:0016887">
    <property type="term" value="F:ATP hydrolysis activity"/>
    <property type="evidence" value="ECO:0007669"/>
    <property type="project" value="InterPro"/>
</dbReference>
<dbReference type="Pfam" id="PF00702">
    <property type="entry name" value="Hydrolase"/>
    <property type="match status" value="1"/>
</dbReference>
<dbReference type="InterPro" id="IPR027256">
    <property type="entry name" value="P-typ_ATPase_IB"/>
</dbReference>
<dbReference type="Gene3D" id="3.40.50.1000">
    <property type="entry name" value="HAD superfamily/HAD-like"/>
    <property type="match status" value="1"/>
</dbReference>
<evidence type="ECO:0000313" key="12">
    <source>
        <dbReference type="EMBL" id="MEJ8542739.1"/>
    </source>
</evidence>
<feature type="transmembrane region" description="Helical" evidence="10">
    <location>
        <begin position="617"/>
        <end position="637"/>
    </location>
</feature>
<dbReference type="PROSITE" id="PS00154">
    <property type="entry name" value="ATPASE_E1_E2"/>
    <property type="match status" value="1"/>
</dbReference>
<dbReference type="GO" id="GO:0043682">
    <property type="term" value="F:P-type divalent copper transporter activity"/>
    <property type="evidence" value="ECO:0007669"/>
    <property type="project" value="TreeGrafter"/>
</dbReference>
<evidence type="ECO:0000313" key="13">
    <source>
        <dbReference type="EMBL" id="UXH31061.1"/>
    </source>
</evidence>
<dbReference type="InterPro" id="IPR059000">
    <property type="entry name" value="ATPase_P-type_domA"/>
</dbReference>
<dbReference type="GO" id="GO:0005507">
    <property type="term" value="F:copper ion binding"/>
    <property type="evidence" value="ECO:0007669"/>
    <property type="project" value="TreeGrafter"/>
</dbReference>
<dbReference type="InterPro" id="IPR008250">
    <property type="entry name" value="ATPase_P-typ_transduc_dom_A_sf"/>
</dbReference>
<evidence type="ECO:0000256" key="7">
    <source>
        <dbReference type="ARBA" id="ARBA00022967"/>
    </source>
</evidence>
<accession>A0A9E7RRN1</accession>
<keyword evidence="5" id="KW-0547">Nucleotide-binding</keyword>
<organism evidence="13">
    <name type="scientific">Methanothermobacter wolfeii</name>
    <name type="common">Methanobacterium wolfei</name>
    <dbReference type="NCBI Taxonomy" id="145261"/>
    <lineage>
        <taxon>Archaea</taxon>
        <taxon>Methanobacteriati</taxon>
        <taxon>Methanobacteriota</taxon>
        <taxon>Methanomada group</taxon>
        <taxon>Methanobacteria</taxon>
        <taxon>Methanobacteriales</taxon>
        <taxon>Methanobacteriaceae</taxon>
        <taxon>Methanothermobacter</taxon>
    </lineage>
</organism>
<feature type="domain" description="P-type ATPase A" evidence="11">
    <location>
        <begin position="139"/>
        <end position="238"/>
    </location>
</feature>
<proteinExistence type="inferred from homology"/>
<dbReference type="GO" id="GO:0055070">
    <property type="term" value="P:copper ion homeostasis"/>
    <property type="evidence" value="ECO:0007669"/>
    <property type="project" value="TreeGrafter"/>
</dbReference>
<dbReference type="InterPro" id="IPR018303">
    <property type="entry name" value="ATPase_P-typ_P_site"/>
</dbReference>
<dbReference type="GO" id="GO:0005524">
    <property type="term" value="F:ATP binding"/>
    <property type="evidence" value="ECO:0007669"/>
    <property type="project" value="UniProtKB-KW"/>
</dbReference>
<dbReference type="Proteomes" id="UP001065373">
    <property type="component" value="Chromosome"/>
</dbReference>
<feature type="transmembrane region" description="Helical" evidence="10">
    <location>
        <begin position="45"/>
        <end position="63"/>
    </location>
</feature>
<evidence type="ECO:0000256" key="2">
    <source>
        <dbReference type="ARBA" id="ARBA00006024"/>
    </source>
</evidence>
<dbReference type="EMBL" id="JAXUHJ010000008">
    <property type="protein sequence ID" value="MEJ8542739.1"/>
    <property type="molecule type" value="Genomic_DNA"/>
</dbReference>
<evidence type="ECO:0000256" key="8">
    <source>
        <dbReference type="ARBA" id="ARBA00022989"/>
    </source>
</evidence>
<dbReference type="EMBL" id="CP104550">
    <property type="protein sequence ID" value="UXH31061.1"/>
    <property type="molecule type" value="Genomic_DNA"/>
</dbReference>
<dbReference type="PANTHER" id="PTHR43520:SF8">
    <property type="entry name" value="P-TYPE CU(+) TRANSPORTER"/>
    <property type="match status" value="1"/>
</dbReference>
<evidence type="ECO:0000256" key="3">
    <source>
        <dbReference type="ARBA" id="ARBA00022692"/>
    </source>
</evidence>
<dbReference type="PRINTS" id="PR00943">
    <property type="entry name" value="CUATPASE"/>
</dbReference>
<keyword evidence="3 10" id="KW-0812">Transmembrane</keyword>
<feature type="transmembrane region" description="Helical" evidence="10">
    <location>
        <begin position="289"/>
        <end position="316"/>
    </location>
</feature>
<dbReference type="AlphaFoldDB" id="A0A9E7RRN1"/>